<evidence type="ECO:0000259" key="7">
    <source>
        <dbReference type="PROSITE" id="PS50835"/>
    </source>
</evidence>
<organism evidence="8 9">
    <name type="scientific">Pogonophryne albipinna</name>
    <dbReference type="NCBI Taxonomy" id="1090488"/>
    <lineage>
        <taxon>Eukaryota</taxon>
        <taxon>Metazoa</taxon>
        <taxon>Chordata</taxon>
        <taxon>Craniata</taxon>
        <taxon>Vertebrata</taxon>
        <taxon>Euteleostomi</taxon>
        <taxon>Actinopterygii</taxon>
        <taxon>Neopterygii</taxon>
        <taxon>Teleostei</taxon>
        <taxon>Neoteleostei</taxon>
        <taxon>Acanthomorphata</taxon>
        <taxon>Eupercaria</taxon>
        <taxon>Perciformes</taxon>
        <taxon>Notothenioidei</taxon>
        <taxon>Pogonophryne</taxon>
    </lineage>
</organism>
<keyword evidence="6" id="KW-0812">Transmembrane</keyword>
<feature type="compositionally biased region" description="Polar residues" evidence="5">
    <location>
        <begin position="1"/>
        <end position="15"/>
    </location>
</feature>
<dbReference type="InterPro" id="IPR007110">
    <property type="entry name" value="Ig-like_dom"/>
</dbReference>
<feature type="domain" description="Ig-like" evidence="7">
    <location>
        <begin position="1"/>
        <end position="43"/>
    </location>
</feature>
<evidence type="ECO:0000256" key="4">
    <source>
        <dbReference type="ARBA" id="ARBA00023319"/>
    </source>
</evidence>
<evidence type="ECO:0000256" key="3">
    <source>
        <dbReference type="ARBA" id="ARBA00023180"/>
    </source>
</evidence>
<keyword evidence="3" id="KW-0325">Glycoprotein</keyword>
<evidence type="ECO:0000256" key="2">
    <source>
        <dbReference type="ARBA" id="ARBA00023157"/>
    </source>
</evidence>
<dbReference type="Gene3D" id="2.60.40.10">
    <property type="entry name" value="Immunoglobulins"/>
    <property type="match status" value="1"/>
</dbReference>
<evidence type="ECO:0000256" key="5">
    <source>
        <dbReference type="SAM" id="MobiDB-lite"/>
    </source>
</evidence>
<name>A0AAD6ATK8_9TELE</name>
<keyword evidence="9" id="KW-1185">Reference proteome</keyword>
<feature type="region of interest" description="Disordered" evidence="5">
    <location>
        <begin position="1"/>
        <end position="20"/>
    </location>
</feature>
<reference evidence="8" key="1">
    <citation type="submission" date="2022-11" db="EMBL/GenBank/DDBJ databases">
        <title>Chromosome-level genome of Pogonophryne albipinna.</title>
        <authorList>
            <person name="Jo E."/>
        </authorList>
    </citation>
    <scope>NUCLEOTIDE SEQUENCE</scope>
    <source>
        <strain evidence="8">SGF0006</strain>
        <tissue evidence="8">Muscle</tissue>
    </source>
</reference>
<keyword evidence="2" id="KW-1015">Disulfide bond</keyword>
<comment type="caution">
    <text evidence="8">The sequence shown here is derived from an EMBL/GenBank/DDBJ whole genome shotgun (WGS) entry which is preliminary data.</text>
</comment>
<dbReference type="Proteomes" id="UP001219934">
    <property type="component" value="Unassembled WGS sequence"/>
</dbReference>
<evidence type="ECO:0000313" key="8">
    <source>
        <dbReference type="EMBL" id="KAJ4931106.1"/>
    </source>
</evidence>
<keyword evidence="6" id="KW-0472">Membrane</keyword>
<dbReference type="InterPro" id="IPR052598">
    <property type="entry name" value="IgSF_CEA-related"/>
</dbReference>
<keyword evidence="6" id="KW-1133">Transmembrane helix</keyword>
<sequence length="116" mass="12641">MTLNNNNRELSFSSLNKDDTGDYSCNISNPLSSEEAKYSMIVNLPPSCSGGCIAGIVIAVLFVIGAVGGGYYVYNTKKQQQQSSNTIRNNNKAEPQSDNKVEEAVYENTSAIYENE</sequence>
<dbReference type="PANTHER" id="PTHR44337">
    <property type="entry name" value="CARCINOEMBRYONIC ANTIGEN-RELATED CELL ADHESION MOLECULE 8"/>
    <property type="match status" value="1"/>
</dbReference>
<evidence type="ECO:0000256" key="1">
    <source>
        <dbReference type="ARBA" id="ARBA00022729"/>
    </source>
</evidence>
<feature type="compositionally biased region" description="Polar residues" evidence="5">
    <location>
        <begin position="80"/>
        <end position="94"/>
    </location>
</feature>
<keyword evidence="1" id="KW-0732">Signal</keyword>
<dbReference type="InterPro" id="IPR036179">
    <property type="entry name" value="Ig-like_dom_sf"/>
</dbReference>
<keyword evidence="4" id="KW-0393">Immunoglobulin domain</keyword>
<dbReference type="EMBL" id="JAPTMU010000015">
    <property type="protein sequence ID" value="KAJ4931106.1"/>
    <property type="molecule type" value="Genomic_DNA"/>
</dbReference>
<gene>
    <name evidence="8" type="ORF">JOQ06_025405</name>
</gene>
<evidence type="ECO:0000256" key="6">
    <source>
        <dbReference type="SAM" id="Phobius"/>
    </source>
</evidence>
<proteinExistence type="predicted"/>
<evidence type="ECO:0000313" key="9">
    <source>
        <dbReference type="Proteomes" id="UP001219934"/>
    </source>
</evidence>
<dbReference type="PROSITE" id="PS50835">
    <property type="entry name" value="IG_LIKE"/>
    <property type="match status" value="1"/>
</dbReference>
<feature type="transmembrane region" description="Helical" evidence="6">
    <location>
        <begin position="53"/>
        <end position="74"/>
    </location>
</feature>
<dbReference type="AlphaFoldDB" id="A0AAD6ATK8"/>
<protein>
    <recommendedName>
        <fullName evidence="7">Ig-like domain-containing protein</fullName>
    </recommendedName>
</protein>
<dbReference type="InterPro" id="IPR013783">
    <property type="entry name" value="Ig-like_fold"/>
</dbReference>
<dbReference type="SUPFAM" id="SSF48726">
    <property type="entry name" value="Immunoglobulin"/>
    <property type="match status" value="1"/>
</dbReference>
<accession>A0AAD6ATK8</accession>
<dbReference type="PANTHER" id="PTHR44337:SF20">
    <property type="entry name" value="CARCINOEMBRYONIC ANTIGEN-RELATED CELL ADHESION MOLECULE 5-RELATED"/>
    <property type="match status" value="1"/>
</dbReference>
<feature type="region of interest" description="Disordered" evidence="5">
    <location>
        <begin position="80"/>
        <end position="101"/>
    </location>
</feature>